<evidence type="ECO:0000256" key="7">
    <source>
        <dbReference type="ARBA" id="ARBA00023014"/>
    </source>
</evidence>
<name>A0ABD6EX37_9BILA</name>
<evidence type="ECO:0000256" key="4">
    <source>
        <dbReference type="ARBA" id="ARBA00021914"/>
    </source>
</evidence>
<dbReference type="EMBL" id="JBGFUD010006853">
    <property type="protein sequence ID" value="MFH4981242.1"/>
    <property type="molecule type" value="Genomic_DNA"/>
</dbReference>
<dbReference type="PANTHER" id="PTHR10762:SF2">
    <property type="entry name" value="2-(3-AMINO-3-CARBOXYPROPYL)HISTIDINE SYNTHASE SUBUNIT 2"/>
    <property type="match status" value="1"/>
</dbReference>
<dbReference type="FunFam" id="3.40.50.11860:FF:000001">
    <property type="entry name" value="2-(3-amino-3-carboxypropyl)histidine synthase subunit 2"/>
    <property type="match status" value="1"/>
</dbReference>
<evidence type="ECO:0000313" key="9">
    <source>
        <dbReference type="EMBL" id="MFH4981242.1"/>
    </source>
</evidence>
<dbReference type="InterPro" id="IPR042265">
    <property type="entry name" value="DPH1/DPH2_3"/>
</dbReference>
<gene>
    <name evidence="9" type="ORF">AB6A40_007951</name>
</gene>
<evidence type="ECO:0000256" key="6">
    <source>
        <dbReference type="ARBA" id="ARBA00023004"/>
    </source>
</evidence>
<dbReference type="GO" id="GO:0051536">
    <property type="term" value="F:iron-sulfur cluster binding"/>
    <property type="evidence" value="ECO:0007669"/>
    <property type="project" value="UniProtKB-KW"/>
</dbReference>
<dbReference type="NCBIfam" id="TIGR00272">
    <property type="entry name" value="DPH2"/>
    <property type="match status" value="1"/>
</dbReference>
<keyword evidence="5 8" id="KW-0479">Metal-binding</keyword>
<dbReference type="SFLD" id="SFLDS00032">
    <property type="entry name" value="Radical_SAM_3-amino-3-carboxyp"/>
    <property type="match status" value="1"/>
</dbReference>
<dbReference type="InterPro" id="IPR016435">
    <property type="entry name" value="DPH1/DPH2"/>
</dbReference>
<dbReference type="InterPro" id="IPR010014">
    <property type="entry name" value="DHP2"/>
</dbReference>
<keyword evidence="7 8" id="KW-0411">Iron-sulfur</keyword>
<dbReference type="Pfam" id="PF01866">
    <property type="entry name" value="Diphthamide_syn"/>
    <property type="match status" value="1"/>
</dbReference>
<reference evidence="9 10" key="1">
    <citation type="submission" date="2024-08" db="EMBL/GenBank/DDBJ databases">
        <title>Gnathostoma spinigerum genome.</title>
        <authorList>
            <person name="Gonzalez-Bertolin B."/>
            <person name="Monzon S."/>
            <person name="Zaballos A."/>
            <person name="Jimenez P."/>
            <person name="Dekumyoy P."/>
            <person name="Varona S."/>
            <person name="Cuesta I."/>
            <person name="Sumanam S."/>
            <person name="Adisakwattana P."/>
            <person name="Gasser R.B."/>
            <person name="Hernandez-Gonzalez A."/>
            <person name="Young N.D."/>
            <person name="Perteguer M.J."/>
        </authorList>
    </citation>
    <scope>NUCLEOTIDE SEQUENCE [LARGE SCALE GENOMIC DNA]</scope>
    <source>
        <strain evidence="9">AL3</strain>
        <tissue evidence="9">Liver</tissue>
    </source>
</reference>
<evidence type="ECO:0000256" key="3">
    <source>
        <dbReference type="ARBA" id="ARBA00006179"/>
    </source>
</evidence>
<sequence>MGRAIPTDMSNLPNVTVIFVGEETSAFLPLWLMTHPNCCSVLHFSPSNNKSVFSSSSAAKSLKKRFYLVEKLKDADKVGLVVGSLGVHGYREGIDRIRRLCKQAGKRVYVFSVGKVNVPKLSNFASDIDVFILLSCPYGVLLNSKEYYRPVLSMFEAEVALNPAHPWHANQPWTSQFCDFLNAPIGERTGDEVDVSLITGRIRALKSADDLDEVGEKAVYFDQRSWTGVGRHSPKDDTLLRSDIIQGRGGTASAYTTELAMEKDP</sequence>
<keyword evidence="6 8" id="KW-0408">Iron</keyword>
<evidence type="ECO:0000313" key="10">
    <source>
        <dbReference type="Proteomes" id="UP001608902"/>
    </source>
</evidence>
<dbReference type="Gene3D" id="3.40.50.11860">
    <property type="entry name" value="Diphthamide synthesis DPH1/DPH2 domain 3"/>
    <property type="match status" value="1"/>
</dbReference>
<dbReference type="Proteomes" id="UP001608902">
    <property type="component" value="Unassembled WGS sequence"/>
</dbReference>
<proteinExistence type="inferred from homology"/>
<dbReference type="GO" id="GO:0046872">
    <property type="term" value="F:metal ion binding"/>
    <property type="evidence" value="ECO:0007669"/>
    <property type="project" value="UniProtKB-KW"/>
</dbReference>
<evidence type="ECO:0000256" key="1">
    <source>
        <dbReference type="ARBA" id="ARBA00001966"/>
    </source>
</evidence>
<comment type="caution">
    <text evidence="9">The sequence shown here is derived from an EMBL/GenBank/DDBJ whole genome shotgun (WGS) entry which is preliminary data.</text>
</comment>
<protein>
    <recommendedName>
        <fullName evidence="4 8">2-(3-amino-3-carboxypropyl)histidine synthase subunit 2</fullName>
    </recommendedName>
</protein>
<evidence type="ECO:0000256" key="8">
    <source>
        <dbReference type="RuleBase" id="RU364133"/>
    </source>
</evidence>
<accession>A0ABD6EX37</accession>
<dbReference type="AlphaFoldDB" id="A0ABD6EX37"/>
<evidence type="ECO:0000256" key="2">
    <source>
        <dbReference type="ARBA" id="ARBA00005156"/>
    </source>
</evidence>
<comment type="pathway">
    <text evidence="2 8">Protein modification; peptidyl-diphthamide biosynthesis.</text>
</comment>
<organism evidence="9 10">
    <name type="scientific">Gnathostoma spinigerum</name>
    <dbReference type="NCBI Taxonomy" id="75299"/>
    <lineage>
        <taxon>Eukaryota</taxon>
        <taxon>Metazoa</taxon>
        <taxon>Ecdysozoa</taxon>
        <taxon>Nematoda</taxon>
        <taxon>Chromadorea</taxon>
        <taxon>Rhabditida</taxon>
        <taxon>Spirurina</taxon>
        <taxon>Gnathostomatomorpha</taxon>
        <taxon>Gnathostomatoidea</taxon>
        <taxon>Gnathostomatidae</taxon>
        <taxon>Gnathostoma</taxon>
    </lineage>
</organism>
<comment type="cofactor">
    <cofactor evidence="1">
        <name>[4Fe-4S] cluster</name>
        <dbReference type="ChEBI" id="CHEBI:49883"/>
    </cofactor>
</comment>
<dbReference type="NCBIfam" id="TIGR00322">
    <property type="entry name" value="diphth2_R"/>
    <property type="match status" value="1"/>
</dbReference>
<evidence type="ECO:0000256" key="5">
    <source>
        <dbReference type="ARBA" id="ARBA00022723"/>
    </source>
</evidence>
<dbReference type="PANTHER" id="PTHR10762">
    <property type="entry name" value="DIPHTHAMIDE BIOSYNTHESIS PROTEIN"/>
    <property type="match status" value="1"/>
</dbReference>
<keyword evidence="10" id="KW-1185">Reference proteome</keyword>
<comment type="function">
    <text evidence="8">Required for the first step of diphthamide biosynthesis, a post-translational modification of histidine which occurs in elongation factor 2. DPH1 and DPH2 transfer a 3-amino-3-carboxypropyl (ACP) group from S-adenosyl-L-methionine (SAM) to a histidine residue, the reaction is assisted by a reduction system comprising DPH3 and a NADH-dependent reductase. Facilitates the reduction of the catalytic iron-sulfur cluster found in the DPH1 subunit.</text>
</comment>
<comment type="similarity">
    <text evidence="3 8">Belongs to the DPH1/DPH2 family. DPH2 subfamily.</text>
</comment>